<dbReference type="EMBL" id="NQWH01000013">
    <property type="protein sequence ID" value="PHP27565.1"/>
    <property type="molecule type" value="Genomic_DNA"/>
</dbReference>
<comment type="caution">
    <text evidence="1">The sequence shown here is derived from an EMBL/GenBank/DDBJ whole genome shotgun (WGS) entry which is preliminary data.</text>
</comment>
<name>A0A2G1MFP0_9RHOB</name>
<gene>
    <name evidence="1" type="ORF">CJ301_10420</name>
</gene>
<dbReference type="Proteomes" id="UP000221860">
    <property type="component" value="Unassembled WGS sequence"/>
</dbReference>
<dbReference type="OrthoDB" id="9772295at2"/>
<dbReference type="Pfam" id="PF08811">
    <property type="entry name" value="DUF1800"/>
    <property type="match status" value="1"/>
</dbReference>
<evidence type="ECO:0000313" key="2">
    <source>
        <dbReference type="Proteomes" id="UP000221860"/>
    </source>
</evidence>
<dbReference type="AlphaFoldDB" id="A0A2G1MFP0"/>
<organism evidence="1 2">
    <name type="scientific">Limimaricola cinnabarinus</name>
    <dbReference type="NCBI Taxonomy" id="1125964"/>
    <lineage>
        <taxon>Bacteria</taxon>
        <taxon>Pseudomonadati</taxon>
        <taxon>Pseudomonadota</taxon>
        <taxon>Alphaproteobacteria</taxon>
        <taxon>Rhodobacterales</taxon>
        <taxon>Paracoccaceae</taxon>
        <taxon>Limimaricola</taxon>
    </lineage>
</organism>
<reference evidence="1 2" key="1">
    <citation type="submission" date="2017-08" db="EMBL/GenBank/DDBJ databases">
        <title>Draft Genome Sequence of Loktanella cinnabarina Strain XM1, Isolated from Coastal Surface Water.</title>
        <authorList>
            <person name="Ma R."/>
            <person name="Wang J."/>
            <person name="Wang Q."/>
            <person name="Ma Z."/>
            <person name="Li J."/>
            <person name="Chen L."/>
        </authorList>
    </citation>
    <scope>NUCLEOTIDE SEQUENCE [LARGE SCALE GENOMIC DNA]</scope>
    <source>
        <strain evidence="1 2">XM1</strain>
    </source>
</reference>
<dbReference type="RefSeq" id="WP_099277073.1">
    <property type="nucleotide sequence ID" value="NZ_KZ304959.1"/>
</dbReference>
<sequence>MPFDPHRAAIRFGTGLSPLLAPPESISAMLRPLGGRDEIARQLPITPYGETRPSLAEWQAAASRWREARGTAQEKPAREAYDALRAEARALKLRNFTTSLARGVAAPEGGLRERLVRFWADHFTVRADGLRWLHLVTPFVEETIRPRVAARFEEMLIAVVTHPVMLAYLDQERSLGPNSPAARRGGGLNENLARELLELHTVGVDGPYGQQDVRELAELLTGLGWNVERGMEYRPRRAEPGAETVLGTAFSARAEFETIREALRMLARHPATARHMARKIAVHFVADTPDPDLVATLETAWRDSGGDLFAVTATMLEHPASWDRQARKVKPPFDFVQSSLRALSVPPRRILDTGRPGPRRLFQRPLAAMGQDWERPLGPDGWPEQAEAWISPPNMAARIDWAMTMPGRLLDALPDPRAFAGAAVGPELPDAVAFAARAAESRGEAIGVVLASPAFQRR</sequence>
<proteinExistence type="predicted"/>
<evidence type="ECO:0000313" key="1">
    <source>
        <dbReference type="EMBL" id="PHP27565.1"/>
    </source>
</evidence>
<keyword evidence="2" id="KW-1185">Reference proteome</keyword>
<dbReference type="InterPro" id="IPR014917">
    <property type="entry name" value="DUF1800"/>
</dbReference>
<evidence type="ECO:0008006" key="3">
    <source>
        <dbReference type="Google" id="ProtNLM"/>
    </source>
</evidence>
<protein>
    <recommendedName>
        <fullName evidence="3">DUF1800 domain-containing protein</fullName>
    </recommendedName>
</protein>
<accession>A0A2G1MFP0</accession>